<dbReference type="GO" id="GO:0016020">
    <property type="term" value="C:membrane"/>
    <property type="evidence" value="ECO:0007669"/>
    <property type="project" value="TreeGrafter"/>
</dbReference>
<dbReference type="InterPro" id="IPR050266">
    <property type="entry name" value="AB_hydrolase_sf"/>
</dbReference>
<feature type="domain" description="AB hydrolase-1" evidence="1">
    <location>
        <begin position="26"/>
        <end position="254"/>
    </location>
</feature>
<protein>
    <submittedName>
        <fullName evidence="2">Pimeloyl-ACP methyl ester carboxylesterase</fullName>
    </submittedName>
</protein>
<dbReference type="Pfam" id="PF12697">
    <property type="entry name" value="Abhydrolase_6"/>
    <property type="match status" value="1"/>
</dbReference>
<sequence>MQLTIDGHTAFCHTGDHPFDPALPTVVLVHGALNDHAVWTQQSRALAARGFAVLAPDLPGHGRSGGPAMRSVEALADWLIALLDAAGVGRALLAGHSMGSLVVLETASRAPQRAAGLALLGATFPMKVADALLATALEDQQAAIDMVVTWSHAPATDPSVADAARDMMQRLAAGSSEALLHTDLAACNAYANGMTAAAAVTCPVVFVQGTQDKMTPPRKAGALTDAIAHATVVTVVTVETGHAMMQEAPEAVSNALLAQAERLIS</sequence>
<dbReference type="EMBL" id="JACHBX010000001">
    <property type="protein sequence ID" value="MBB6132996.1"/>
    <property type="molecule type" value="Genomic_DNA"/>
</dbReference>
<accession>A0A7W9WY69</accession>
<reference evidence="2 3" key="1">
    <citation type="submission" date="2020-08" db="EMBL/GenBank/DDBJ databases">
        <title>The Agave Microbiome: Exploring the role of microbial communities in plant adaptations to desert environments.</title>
        <authorList>
            <person name="Partida-Martinez L.P."/>
        </authorList>
    </citation>
    <scope>NUCLEOTIDE SEQUENCE [LARGE SCALE GENOMIC DNA]</scope>
    <source>
        <strain evidence="2 3">AT3.2</strain>
    </source>
</reference>
<comment type="caution">
    <text evidence="2">The sequence shown here is derived from an EMBL/GenBank/DDBJ whole genome shotgun (WGS) entry which is preliminary data.</text>
</comment>
<dbReference type="SUPFAM" id="SSF53474">
    <property type="entry name" value="alpha/beta-Hydrolases"/>
    <property type="match status" value="1"/>
</dbReference>
<gene>
    <name evidence="2" type="ORF">HD842_001107</name>
</gene>
<dbReference type="Gene3D" id="3.40.50.1820">
    <property type="entry name" value="alpha/beta hydrolase"/>
    <property type="match status" value="1"/>
</dbReference>
<organism evidence="2 3">
    <name type="scientific">Massilia aurea</name>
    <dbReference type="NCBI Taxonomy" id="373040"/>
    <lineage>
        <taxon>Bacteria</taxon>
        <taxon>Pseudomonadati</taxon>
        <taxon>Pseudomonadota</taxon>
        <taxon>Betaproteobacteria</taxon>
        <taxon>Burkholderiales</taxon>
        <taxon>Oxalobacteraceae</taxon>
        <taxon>Telluria group</taxon>
        <taxon>Massilia</taxon>
    </lineage>
</organism>
<keyword evidence="3" id="KW-1185">Reference proteome</keyword>
<dbReference type="PANTHER" id="PTHR43798:SF33">
    <property type="entry name" value="HYDROLASE, PUTATIVE (AFU_ORTHOLOGUE AFUA_2G14860)-RELATED"/>
    <property type="match status" value="1"/>
</dbReference>
<dbReference type="InterPro" id="IPR029058">
    <property type="entry name" value="AB_hydrolase_fold"/>
</dbReference>
<evidence type="ECO:0000313" key="3">
    <source>
        <dbReference type="Proteomes" id="UP000540787"/>
    </source>
</evidence>
<dbReference type="RefSeq" id="WP_183552022.1">
    <property type="nucleotide sequence ID" value="NZ_JACHBX010000001.1"/>
</dbReference>
<name>A0A7W9WY69_9BURK</name>
<dbReference type="InterPro" id="IPR000073">
    <property type="entry name" value="AB_hydrolase_1"/>
</dbReference>
<dbReference type="PRINTS" id="PR00111">
    <property type="entry name" value="ABHYDROLASE"/>
</dbReference>
<evidence type="ECO:0000313" key="2">
    <source>
        <dbReference type="EMBL" id="MBB6132996.1"/>
    </source>
</evidence>
<proteinExistence type="predicted"/>
<dbReference type="PANTHER" id="PTHR43798">
    <property type="entry name" value="MONOACYLGLYCEROL LIPASE"/>
    <property type="match status" value="1"/>
</dbReference>
<evidence type="ECO:0000259" key="1">
    <source>
        <dbReference type="Pfam" id="PF12697"/>
    </source>
</evidence>
<dbReference type="AlphaFoldDB" id="A0A7W9WY69"/>
<dbReference type="Proteomes" id="UP000540787">
    <property type="component" value="Unassembled WGS sequence"/>
</dbReference>